<evidence type="ECO:0000259" key="14">
    <source>
        <dbReference type="Pfam" id="PF02932"/>
    </source>
</evidence>
<evidence type="ECO:0000256" key="5">
    <source>
        <dbReference type="ARBA" id="ARBA00022692"/>
    </source>
</evidence>
<dbReference type="InterPro" id="IPR036734">
    <property type="entry name" value="Neur_chan_lig-bd_sf"/>
</dbReference>
<dbReference type="GO" id="GO:0005886">
    <property type="term" value="C:plasma membrane"/>
    <property type="evidence" value="ECO:0007669"/>
    <property type="project" value="UniProtKB-SubCell"/>
</dbReference>
<keyword evidence="3" id="KW-0813">Transport</keyword>
<dbReference type="CDD" id="cd19049">
    <property type="entry name" value="LGIC_TM_anion"/>
    <property type="match status" value="1"/>
</dbReference>
<dbReference type="Proteomes" id="UP001249851">
    <property type="component" value="Unassembled WGS sequence"/>
</dbReference>
<dbReference type="InterPro" id="IPR006028">
    <property type="entry name" value="GABAA/Glycine_rcpt"/>
</dbReference>
<dbReference type="InterPro" id="IPR006202">
    <property type="entry name" value="Neur_chan_lig-bd"/>
</dbReference>
<dbReference type="FunFam" id="1.20.58.390:FF:000098">
    <property type="entry name" value="Predicted protein"/>
    <property type="match status" value="1"/>
</dbReference>
<dbReference type="SUPFAM" id="SSF90112">
    <property type="entry name" value="Neurotransmitter-gated ion-channel transmembrane pore"/>
    <property type="match status" value="1"/>
</dbReference>
<feature type="domain" description="Neurotransmitter-gated ion-channel transmembrane" evidence="14">
    <location>
        <begin position="177"/>
        <end position="273"/>
    </location>
</feature>
<evidence type="ECO:0000256" key="8">
    <source>
        <dbReference type="ARBA" id="ARBA00023065"/>
    </source>
</evidence>
<feature type="transmembrane region" description="Helical" evidence="11">
    <location>
        <begin position="330"/>
        <end position="350"/>
    </location>
</feature>
<evidence type="ECO:0000256" key="2">
    <source>
        <dbReference type="ARBA" id="ARBA00004236"/>
    </source>
</evidence>
<comment type="subcellular location">
    <subcellularLocation>
        <location evidence="2">Cell membrane</location>
    </subcellularLocation>
    <subcellularLocation>
        <location evidence="1">Membrane</location>
        <topology evidence="1">Multi-pass membrane protein</topology>
    </subcellularLocation>
</comment>
<organism evidence="15 16">
    <name type="scientific">Acropora cervicornis</name>
    <name type="common">Staghorn coral</name>
    <dbReference type="NCBI Taxonomy" id="6130"/>
    <lineage>
        <taxon>Eukaryota</taxon>
        <taxon>Metazoa</taxon>
        <taxon>Cnidaria</taxon>
        <taxon>Anthozoa</taxon>
        <taxon>Hexacorallia</taxon>
        <taxon>Scleractinia</taxon>
        <taxon>Astrocoeniina</taxon>
        <taxon>Acroporidae</taxon>
        <taxon>Acropora</taxon>
    </lineage>
</organism>
<dbReference type="InterPro" id="IPR018000">
    <property type="entry name" value="Neurotransmitter_ion_chnl_CS"/>
</dbReference>
<keyword evidence="5 11" id="KW-0812">Transmembrane</keyword>
<dbReference type="GO" id="GO:0005230">
    <property type="term" value="F:extracellular ligand-gated monoatomic ion channel activity"/>
    <property type="evidence" value="ECO:0007669"/>
    <property type="project" value="InterPro"/>
</dbReference>
<evidence type="ECO:0000259" key="13">
    <source>
        <dbReference type="Pfam" id="PF02931"/>
    </source>
</evidence>
<evidence type="ECO:0000256" key="11">
    <source>
        <dbReference type="SAM" id="Phobius"/>
    </source>
</evidence>
<evidence type="ECO:0000313" key="15">
    <source>
        <dbReference type="EMBL" id="KAK2572516.1"/>
    </source>
</evidence>
<keyword evidence="4" id="KW-1003">Cell membrane</keyword>
<keyword evidence="6 12" id="KW-0732">Signal</keyword>
<evidence type="ECO:0000256" key="7">
    <source>
        <dbReference type="ARBA" id="ARBA00022989"/>
    </source>
</evidence>
<protein>
    <submittedName>
        <fullName evidence="15">Glutamate-gated chloride channel alpha</fullName>
    </submittedName>
</protein>
<dbReference type="PROSITE" id="PS00236">
    <property type="entry name" value="NEUROTR_ION_CHANNEL"/>
    <property type="match status" value="1"/>
</dbReference>
<feature type="transmembrane region" description="Helical" evidence="11">
    <location>
        <begin position="170"/>
        <end position="192"/>
    </location>
</feature>
<reference evidence="15" key="2">
    <citation type="journal article" date="2023" name="Science">
        <title>Genomic signatures of disease resistance in endangered staghorn corals.</title>
        <authorList>
            <person name="Vollmer S.V."/>
            <person name="Selwyn J.D."/>
            <person name="Despard B.A."/>
            <person name="Roesel C.L."/>
        </authorList>
    </citation>
    <scope>NUCLEOTIDE SEQUENCE</scope>
    <source>
        <strain evidence="15">K2</strain>
    </source>
</reference>
<evidence type="ECO:0000313" key="16">
    <source>
        <dbReference type="Proteomes" id="UP001249851"/>
    </source>
</evidence>
<keyword evidence="9 11" id="KW-0472">Membrane</keyword>
<sequence>MKTSAVILLLFMVSIKKSDEAQEERTKIDYTKSMEDAMKLSQKINDALAAHDKKVRPNAGGISNVRWRVIIFHGISRMRRTITFTAQCDMNLRLYPMDIQECPLIIESYAHTTADVDYRWRGGKSQGIEIVSKEMAQFDFAGTRTATKANTNSKGSFASLRAFFTFKRRVSYFITATYMPAVVLVILSWCCFWINRAAVPARVTLSITTILTIIYLYGNTNANMPKVSYSKAIDYFLMTSLAFIFMSLLEFVLVLNTDPRFCTQRRREAREEKMKTLYTDIPPDALATLMENKTDKTDEQIPMVPVNGPCKEEKAPPKPAVSVKTHWIDLAARVIFPFIYFSFVIFYWIYYINHPDSALSASVIA</sequence>
<evidence type="ECO:0000256" key="1">
    <source>
        <dbReference type="ARBA" id="ARBA00004141"/>
    </source>
</evidence>
<comment type="caution">
    <text evidence="15">The sequence shown here is derived from an EMBL/GenBank/DDBJ whole genome shotgun (WGS) entry which is preliminary data.</text>
</comment>
<feature type="signal peptide" evidence="12">
    <location>
        <begin position="1"/>
        <end position="21"/>
    </location>
</feature>
<dbReference type="Pfam" id="PF02931">
    <property type="entry name" value="Neur_chan_LBD"/>
    <property type="match status" value="1"/>
</dbReference>
<dbReference type="AlphaFoldDB" id="A0AAD9R3S7"/>
<feature type="transmembrane region" description="Helical" evidence="11">
    <location>
        <begin position="237"/>
        <end position="257"/>
    </location>
</feature>
<feature type="domain" description="Neurotransmitter-gated ion-channel ligand-binding" evidence="13">
    <location>
        <begin position="81"/>
        <end position="169"/>
    </location>
</feature>
<evidence type="ECO:0000256" key="10">
    <source>
        <dbReference type="ARBA" id="ARBA00023303"/>
    </source>
</evidence>
<evidence type="ECO:0000256" key="9">
    <source>
        <dbReference type="ARBA" id="ARBA00023136"/>
    </source>
</evidence>
<name>A0AAD9R3S7_ACRCE</name>
<keyword evidence="7 11" id="KW-1133">Transmembrane helix</keyword>
<dbReference type="InterPro" id="IPR036719">
    <property type="entry name" value="Neuro-gated_channel_TM_sf"/>
</dbReference>
<dbReference type="GO" id="GO:0004888">
    <property type="term" value="F:transmembrane signaling receptor activity"/>
    <property type="evidence" value="ECO:0007669"/>
    <property type="project" value="InterPro"/>
</dbReference>
<dbReference type="PANTHER" id="PTHR18945">
    <property type="entry name" value="NEUROTRANSMITTER GATED ION CHANNEL"/>
    <property type="match status" value="1"/>
</dbReference>
<evidence type="ECO:0000256" key="6">
    <source>
        <dbReference type="ARBA" id="ARBA00022729"/>
    </source>
</evidence>
<evidence type="ECO:0000256" key="4">
    <source>
        <dbReference type="ARBA" id="ARBA00022475"/>
    </source>
</evidence>
<keyword evidence="16" id="KW-1185">Reference proteome</keyword>
<reference evidence="15" key="1">
    <citation type="journal article" date="2023" name="G3 (Bethesda)">
        <title>Whole genome assembly and annotation of the endangered Caribbean coral Acropora cervicornis.</title>
        <authorList>
            <person name="Selwyn J.D."/>
            <person name="Vollmer S.V."/>
        </authorList>
    </citation>
    <scope>NUCLEOTIDE SEQUENCE</scope>
    <source>
        <strain evidence="15">K2</strain>
    </source>
</reference>
<evidence type="ECO:0000256" key="3">
    <source>
        <dbReference type="ARBA" id="ARBA00022448"/>
    </source>
</evidence>
<dbReference type="InterPro" id="IPR006201">
    <property type="entry name" value="Neur_channel"/>
</dbReference>
<feature type="transmembrane region" description="Helical" evidence="11">
    <location>
        <begin position="199"/>
        <end position="217"/>
    </location>
</feature>
<dbReference type="PRINTS" id="PR00253">
    <property type="entry name" value="GABAARECEPTR"/>
</dbReference>
<dbReference type="Gene3D" id="1.20.58.390">
    <property type="entry name" value="Neurotransmitter-gated ion-channel transmembrane domain"/>
    <property type="match status" value="1"/>
</dbReference>
<keyword evidence="10" id="KW-0407">Ion channel</keyword>
<dbReference type="EMBL" id="JARQWQ010000004">
    <property type="protein sequence ID" value="KAK2572516.1"/>
    <property type="molecule type" value="Genomic_DNA"/>
</dbReference>
<accession>A0AAD9R3S7</accession>
<dbReference type="Gene3D" id="2.70.170.10">
    <property type="entry name" value="Neurotransmitter-gated ion-channel ligand-binding domain"/>
    <property type="match status" value="1"/>
</dbReference>
<dbReference type="Pfam" id="PF02932">
    <property type="entry name" value="Neur_chan_memb"/>
    <property type="match status" value="1"/>
</dbReference>
<evidence type="ECO:0000256" key="12">
    <source>
        <dbReference type="SAM" id="SignalP"/>
    </source>
</evidence>
<dbReference type="InterPro" id="IPR006029">
    <property type="entry name" value="Neurotrans-gated_channel_TM"/>
</dbReference>
<dbReference type="InterPro" id="IPR038050">
    <property type="entry name" value="Neuro_actylchol_rec"/>
</dbReference>
<gene>
    <name evidence="15" type="ORF">P5673_002772</name>
</gene>
<keyword evidence="8" id="KW-0406">Ion transport</keyword>
<dbReference type="SUPFAM" id="SSF63712">
    <property type="entry name" value="Nicotinic receptor ligand binding domain-like"/>
    <property type="match status" value="1"/>
</dbReference>
<proteinExistence type="predicted"/>
<feature type="chain" id="PRO_5042277347" evidence="12">
    <location>
        <begin position="22"/>
        <end position="365"/>
    </location>
</feature>